<dbReference type="Gene3D" id="3.10.450.240">
    <property type="match status" value="1"/>
</dbReference>
<organism evidence="7 8">
    <name type="scientific">Paramagnetospirillum kuznetsovii</name>
    <dbReference type="NCBI Taxonomy" id="2053833"/>
    <lineage>
        <taxon>Bacteria</taxon>
        <taxon>Pseudomonadati</taxon>
        <taxon>Pseudomonadota</taxon>
        <taxon>Alphaproteobacteria</taxon>
        <taxon>Rhodospirillales</taxon>
        <taxon>Magnetospirillaceae</taxon>
        <taxon>Paramagnetospirillum</taxon>
    </lineage>
</organism>
<reference evidence="7 8" key="1">
    <citation type="submission" date="2017-11" db="EMBL/GenBank/DDBJ databases">
        <title>Draft genome sequence of magnetotactic bacterium Magnetospirillum kuznetsovii LBB-42.</title>
        <authorList>
            <person name="Grouzdev D.S."/>
            <person name="Rysina M.S."/>
            <person name="Baslerov R.V."/>
            <person name="Koziaeva V."/>
        </authorList>
    </citation>
    <scope>NUCLEOTIDE SEQUENCE [LARGE SCALE GENOMIC DNA]</scope>
    <source>
        <strain evidence="7 8">LBB-42</strain>
    </source>
</reference>
<accession>A0A364P315</accession>
<comment type="similarity">
    <text evidence="2">Belongs to the Tim44 family.</text>
</comment>
<dbReference type="InterPro" id="IPR032710">
    <property type="entry name" value="NTF2-like_dom_sf"/>
</dbReference>
<evidence type="ECO:0000256" key="4">
    <source>
        <dbReference type="ARBA" id="ARBA00023136"/>
    </source>
</evidence>
<evidence type="ECO:0000256" key="3">
    <source>
        <dbReference type="ARBA" id="ARBA00022946"/>
    </source>
</evidence>
<keyword evidence="5" id="KW-0812">Transmembrane</keyword>
<dbReference type="Pfam" id="PF04280">
    <property type="entry name" value="Tim44"/>
    <property type="match status" value="1"/>
</dbReference>
<keyword evidence="4 5" id="KW-0472">Membrane</keyword>
<dbReference type="PANTHER" id="PTHR10721">
    <property type="entry name" value="MITOCHONDRIAL IMPORT INNER MEMBRANE TRANSLOCASE SUBUNIT TIM44"/>
    <property type="match status" value="1"/>
</dbReference>
<feature type="domain" description="Tim44-like" evidence="6">
    <location>
        <begin position="70"/>
        <end position="216"/>
    </location>
</feature>
<evidence type="ECO:0000256" key="1">
    <source>
        <dbReference type="ARBA" id="ARBA00004370"/>
    </source>
</evidence>
<dbReference type="Proteomes" id="UP000251075">
    <property type="component" value="Unassembled WGS sequence"/>
</dbReference>
<dbReference type="GO" id="GO:0016020">
    <property type="term" value="C:membrane"/>
    <property type="evidence" value="ECO:0007669"/>
    <property type="project" value="UniProtKB-SubCell"/>
</dbReference>
<keyword evidence="3" id="KW-0809">Transit peptide</keyword>
<gene>
    <name evidence="7" type="ORF">CU669_00945</name>
</gene>
<dbReference type="SUPFAM" id="SSF54427">
    <property type="entry name" value="NTF2-like"/>
    <property type="match status" value="1"/>
</dbReference>
<evidence type="ECO:0000256" key="5">
    <source>
        <dbReference type="SAM" id="Phobius"/>
    </source>
</evidence>
<dbReference type="SMART" id="SM00978">
    <property type="entry name" value="Tim44"/>
    <property type="match status" value="1"/>
</dbReference>
<dbReference type="GO" id="GO:0030150">
    <property type="term" value="P:protein import into mitochondrial matrix"/>
    <property type="evidence" value="ECO:0007669"/>
    <property type="project" value="TreeGrafter"/>
</dbReference>
<sequence length="219" mass="23899">MNDGFHFLDIVFFAMVAAFLVLRLRSVLGRRTGAERPPEQWVGDPEAVNNVVDLAAAKRSVSEPPNDSPAGQGLAAIRAADRGFDLDQFLGGARAAFEMILGAYAVGDKRTLQPLLAPEVYRHFADAIDARARNGETLFTELVGIRSVELVEARMEGSFAAVTVRMVSEQVNALLSHDGEVIEGSRDRVVDVVDQWTFRRDTKASDPNWALAATSTPEE</sequence>
<dbReference type="InterPro" id="IPR007379">
    <property type="entry name" value="Tim44-like_dom"/>
</dbReference>
<comment type="subcellular location">
    <subcellularLocation>
        <location evidence="1">Membrane</location>
    </subcellularLocation>
</comment>
<dbReference type="RefSeq" id="WP_112141935.1">
    <property type="nucleotide sequence ID" value="NZ_PGTO01000001.1"/>
</dbReference>
<proteinExistence type="inferred from homology"/>
<feature type="transmembrane region" description="Helical" evidence="5">
    <location>
        <begin position="6"/>
        <end position="24"/>
    </location>
</feature>
<dbReference type="OrthoDB" id="9798618at2"/>
<dbReference type="GO" id="GO:0051087">
    <property type="term" value="F:protein-folding chaperone binding"/>
    <property type="evidence" value="ECO:0007669"/>
    <property type="project" value="TreeGrafter"/>
</dbReference>
<evidence type="ECO:0000259" key="6">
    <source>
        <dbReference type="SMART" id="SM00978"/>
    </source>
</evidence>
<evidence type="ECO:0000313" key="8">
    <source>
        <dbReference type="Proteomes" id="UP000251075"/>
    </source>
</evidence>
<dbReference type="EMBL" id="PGTO01000001">
    <property type="protein sequence ID" value="RAU23704.1"/>
    <property type="molecule type" value="Genomic_DNA"/>
</dbReference>
<keyword evidence="8" id="KW-1185">Reference proteome</keyword>
<dbReference type="InterPro" id="IPR016985">
    <property type="entry name" value="UCP031890_Tim44-rel"/>
</dbReference>
<dbReference type="PANTHER" id="PTHR10721:SF1">
    <property type="entry name" value="MITOCHONDRIAL IMPORT INNER MEMBRANE TRANSLOCASE SUBUNIT TIM44"/>
    <property type="match status" value="1"/>
</dbReference>
<dbReference type="InterPro" id="IPR039544">
    <property type="entry name" value="Tim44-like"/>
</dbReference>
<comment type="caution">
    <text evidence="7">The sequence shown here is derived from an EMBL/GenBank/DDBJ whole genome shotgun (WGS) entry which is preliminary data.</text>
</comment>
<protein>
    <submittedName>
        <fullName evidence="7">Translocase</fullName>
    </submittedName>
</protein>
<evidence type="ECO:0000256" key="2">
    <source>
        <dbReference type="ARBA" id="ARBA00009597"/>
    </source>
</evidence>
<dbReference type="PIRSF" id="PIRSF031890">
    <property type="entry name" value="UCP031890_transporter_Tim44"/>
    <property type="match status" value="1"/>
</dbReference>
<dbReference type="AlphaFoldDB" id="A0A364P315"/>
<evidence type="ECO:0000313" key="7">
    <source>
        <dbReference type="EMBL" id="RAU23704.1"/>
    </source>
</evidence>
<name>A0A364P315_9PROT</name>
<keyword evidence="5" id="KW-1133">Transmembrane helix</keyword>
<dbReference type="NCBIfam" id="NF033779">
    <property type="entry name" value="Tim44_TimA_adap"/>
    <property type="match status" value="1"/>
</dbReference>